<dbReference type="PANTHER" id="PTHR43280">
    <property type="entry name" value="ARAC-FAMILY TRANSCRIPTIONAL REGULATOR"/>
    <property type="match status" value="1"/>
</dbReference>
<evidence type="ECO:0000256" key="3">
    <source>
        <dbReference type="ARBA" id="ARBA00023163"/>
    </source>
</evidence>
<feature type="transmembrane region" description="Helical" evidence="4">
    <location>
        <begin position="35"/>
        <end position="54"/>
    </location>
</feature>
<feature type="transmembrane region" description="Helical" evidence="4">
    <location>
        <begin position="96"/>
        <end position="114"/>
    </location>
</feature>
<accession>A0ABW9RT53</accession>
<protein>
    <submittedName>
        <fullName evidence="6">AraC family transcriptional regulator</fullName>
    </submittedName>
</protein>
<evidence type="ECO:0000256" key="2">
    <source>
        <dbReference type="ARBA" id="ARBA00023125"/>
    </source>
</evidence>
<keyword evidence="7" id="KW-1185">Reference proteome</keyword>
<evidence type="ECO:0000313" key="6">
    <source>
        <dbReference type="EMBL" id="MTI26190.1"/>
    </source>
</evidence>
<dbReference type="InterPro" id="IPR009057">
    <property type="entry name" value="Homeodomain-like_sf"/>
</dbReference>
<dbReference type="InterPro" id="IPR018060">
    <property type="entry name" value="HTH_AraC"/>
</dbReference>
<keyword evidence="4" id="KW-0812">Transmembrane</keyword>
<proteinExistence type="predicted"/>
<dbReference type="InterPro" id="IPR020449">
    <property type="entry name" value="Tscrpt_reg_AraC-type_HTH"/>
</dbReference>
<feature type="domain" description="HTH araC/xylS-type" evidence="5">
    <location>
        <begin position="238"/>
        <end position="346"/>
    </location>
</feature>
<dbReference type="EMBL" id="SMLW01000568">
    <property type="protein sequence ID" value="MTI26190.1"/>
    <property type="molecule type" value="Genomic_DNA"/>
</dbReference>
<feature type="transmembrane region" description="Helical" evidence="4">
    <location>
        <begin position="126"/>
        <end position="145"/>
    </location>
</feature>
<sequence length="357" mass="41227">MEPSLNTWTIIFLIAAVQGIFLSTMIFLRGSSINNLLGFLVLSFSVMLFYYVTYWTHYDQLLPKSIASAQGLTYVLGPLAYFYIRSDRKNLYFNGWHLLPFVLYLIYFFIQPAFNISYHPLIRTTQVIFQCGHLLFYSAAIFWFIHAMGSNLHNGELKFLLWRKKVAYAFTGYTLSFFAYYALVFTGTLKIEYDYIISIASSVFIYFIGYHGYQNPQILIRNEASKYQRSSLSTTAAESILTRIKTYMETEKPYLDSNLKLQQLAKQLELSPHHISQSINELDGQSFSDFINQYRIHEAQSMLKDPDQTDKKIIHIALDSGFNNKVSFNNAFKKIAGITPSEYRDLCLTMSGAPQPK</sequence>
<keyword evidence="4" id="KW-0472">Membrane</keyword>
<evidence type="ECO:0000313" key="7">
    <source>
        <dbReference type="Proteomes" id="UP000798808"/>
    </source>
</evidence>
<dbReference type="PRINTS" id="PR00032">
    <property type="entry name" value="HTHARAC"/>
</dbReference>
<dbReference type="PROSITE" id="PS01124">
    <property type="entry name" value="HTH_ARAC_FAMILY_2"/>
    <property type="match status" value="1"/>
</dbReference>
<keyword evidence="3" id="KW-0804">Transcription</keyword>
<feature type="transmembrane region" description="Helical" evidence="4">
    <location>
        <begin position="66"/>
        <end position="84"/>
    </location>
</feature>
<feature type="transmembrane region" description="Helical" evidence="4">
    <location>
        <begin position="166"/>
        <end position="183"/>
    </location>
</feature>
<name>A0ABW9RT53_9BACT</name>
<organism evidence="6 7">
    <name type="scientific">Fulvivirga kasyanovii</name>
    <dbReference type="NCBI Taxonomy" id="396812"/>
    <lineage>
        <taxon>Bacteria</taxon>
        <taxon>Pseudomonadati</taxon>
        <taxon>Bacteroidota</taxon>
        <taxon>Cytophagia</taxon>
        <taxon>Cytophagales</taxon>
        <taxon>Fulvivirgaceae</taxon>
        <taxon>Fulvivirga</taxon>
    </lineage>
</organism>
<dbReference type="Proteomes" id="UP000798808">
    <property type="component" value="Unassembled WGS sequence"/>
</dbReference>
<dbReference type="SUPFAM" id="SSF46689">
    <property type="entry name" value="Homeodomain-like"/>
    <property type="match status" value="1"/>
</dbReference>
<gene>
    <name evidence="6" type="ORF">E1163_14630</name>
</gene>
<evidence type="ECO:0000256" key="1">
    <source>
        <dbReference type="ARBA" id="ARBA00023015"/>
    </source>
</evidence>
<evidence type="ECO:0000259" key="5">
    <source>
        <dbReference type="PROSITE" id="PS01124"/>
    </source>
</evidence>
<keyword evidence="2" id="KW-0238">DNA-binding</keyword>
<comment type="caution">
    <text evidence="6">The sequence shown here is derived from an EMBL/GenBank/DDBJ whole genome shotgun (WGS) entry which is preliminary data.</text>
</comment>
<feature type="transmembrane region" description="Helical" evidence="4">
    <location>
        <begin position="6"/>
        <end position="28"/>
    </location>
</feature>
<dbReference type="Gene3D" id="1.10.10.60">
    <property type="entry name" value="Homeodomain-like"/>
    <property type="match status" value="2"/>
</dbReference>
<dbReference type="SMART" id="SM00342">
    <property type="entry name" value="HTH_ARAC"/>
    <property type="match status" value="1"/>
</dbReference>
<feature type="transmembrane region" description="Helical" evidence="4">
    <location>
        <begin position="195"/>
        <end position="213"/>
    </location>
</feature>
<dbReference type="RefSeq" id="WP_155173098.1">
    <property type="nucleotide sequence ID" value="NZ_BAAAFL010000051.1"/>
</dbReference>
<dbReference type="PANTHER" id="PTHR43280:SF29">
    <property type="entry name" value="ARAC-FAMILY TRANSCRIPTIONAL REGULATOR"/>
    <property type="match status" value="1"/>
</dbReference>
<dbReference type="Pfam" id="PF12833">
    <property type="entry name" value="HTH_18"/>
    <property type="match status" value="1"/>
</dbReference>
<keyword evidence="1" id="KW-0805">Transcription regulation</keyword>
<evidence type="ECO:0000256" key="4">
    <source>
        <dbReference type="SAM" id="Phobius"/>
    </source>
</evidence>
<reference evidence="6 7" key="1">
    <citation type="submission" date="2019-02" db="EMBL/GenBank/DDBJ databases">
        <authorList>
            <person name="Goldberg S.R."/>
            <person name="Haltli B.A."/>
            <person name="Correa H."/>
            <person name="Russell K.G."/>
        </authorList>
    </citation>
    <scope>NUCLEOTIDE SEQUENCE [LARGE SCALE GENOMIC DNA]</scope>
    <source>
        <strain evidence="6 7">JCM 16186</strain>
    </source>
</reference>
<keyword evidence="4" id="KW-1133">Transmembrane helix</keyword>